<reference evidence="3 4" key="1">
    <citation type="journal article" date="2015" name="Plant Cell">
        <title>Oil accumulation by the oleaginous diatom Fistulifera solaris as revealed by the genome and transcriptome.</title>
        <authorList>
            <person name="Tanaka T."/>
            <person name="Maeda Y."/>
            <person name="Veluchamy A."/>
            <person name="Tanaka M."/>
            <person name="Abida H."/>
            <person name="Marechal E."/>
            <person name="Bowler C."/>
            <person name="Muto M."/>
            <person name="Sunaga Y."/>
            <person name="Tanaka M."/>
            <person name="Yoshino T."/>
            <person name="Taniguchi T."/>
            <person name="Fukuda Y."/>
            <person name="Nemoto M."/>
            <person name="Matsumoto M."/>
            <person name="Wong P.S."/>
            <person name="Aburatani S."/>
            <person name="Fujibuchi W."/>
        </authorList>
    </citation>
    <scope>NUCLEOTIDE SEQUENCE [LARGE SCALE GENOMIC DNA]</scope>
    <source>
        <strain evidence="3 4">JPCC DA0580</strain>
    </source>
</reference>
<sequence>MGVLCLFVCVLLAFVMIITVDNSLEEEKNAHELNTVLEQDATGIRKSLKSAVLQERFRLRKALETMTEGKIPPRLKALREKGQIVGERLAEVRSGKETVPEILQGEGSDGQQSTKSETLIDKPPIELNEIIQYLDSWIHTLHEVLLEHKHATFEGIWQAYHDLTVKTLYPWDREYLQRMPPRRDDGSIFLSVATYRDENCFNTIYNAYGKAKNPEKLFVGLVQQNCHENCKSGVLSNLTMVDVPPDDDCHKLFCESDLGKYCDQIRVLNINEPESLGPYAARYFTSKLWYGEPWFMQIDAHMTFATHWDSISIEMLKACPAPKPVLSHYPPSHTVDLDKRTKLPTSRLCGPVFATSDLESQIIRLEGAAVYDKEKAPLPCFAPFTAAGYFVAHSDFLREVPFDPFLPWIFMGEEIIMSSRLWTAGYDIFGPNQAVVGHMYVRRHKPKFWESVHRMFTNGVHNPLQAMVLDRVKYQLGYPESARDMLPHKSILTAVDHYTMGTARPLEEYLRLVGLNMTTKEVTYSGWCEEGTPPPGFEQYNHLYPGKANMRFKGN</sequence>
<feature type="region of interest" description="Disordered" evidence="1">
    <location>
        <begin position="100"/>
        <end position="119"/>
    </location>
</feature>
<dbReference type="InterPro" id="IPR029044">
    <property type="entry name" value="Nucleotide-diphossugar_trans"/>
</dbReference>
<gene>
    <name evidence="3" type="ORF">FisN_1Lh328</name>
</gene>
<dbReference type="SUPFAM" id="SSF53448">
    <property type="entry name" value="Nucleotide-diphospho-sugar transferases"/>
    <property type="match status" value="1"/>
</dbReference>
<evidence type="ECO:0000313" key="4">
    <source>
        <dbReference type="Proteomes" id="UP000198406"/>
    </source>
</evidence>
<comment type="caution">
    <text evidence="3">The sequence shown here is derived from an EMBL/GenBank/DDBJ whole genome shotgun (WGS) entry which is preliminary data.</text>
</comment>
<accession>A0A1Z5K431</accession>
<evidence type="ECO:0000313" key="3">
    <source>
        <dbReference type="EMBL" id="GAX21004.1"/>
    </source>
</evidence>
<dbReference type="AlphaFoldDB" id="A0A1Z5K431"/>
<evidence type="ECO:0008006" key="5">
    <source>
        <dbReference type="Google" id="ProtNLM"/>
    </source>
</evidence>
<evidence type="ECO:0000256" key="1">
    <source>
        <dbReference type="SAM" id="MobiDB-lite"/>
    </source>
</evidence>
<dbReference type="Pfam" id="PF11397">
    <property type="entry name" value="GlcNAc"/>
    <property type="match status" value="1"/>
</dbReference>
<dbReference type="Proteomes" id="UP000198406">
    <property type="component" value="Unassembled WGS sequence"/>
</dbReference>
<dbReference type="OrthoDB" id="76265at2759"/>
<feature type="signal peptide" evidence="2">
    <location>
        <begin position="1"/>
        <end position="23"/>
    </location>
</feature>
<protein>
    <recommendedName>
        <fullName evidence="5">[Skp1-protein]-hydroxyproline N-acetylglucosaminyltransferase</fullName>
    </recommendedName>
</protein>
<organism evidence="3 4">
    <name type="scientific">Fistulifera solaris</name>
    <name type="common">Oleaginous diatom</name>
    <dbReference type="NCBI Taxonomy" id="1519565"/>
    <lineage>
        <taxon>Eukaryota</taxon>
        <taxon>Sar</taxon>
        <taxon>Stramenopiles</taxon>
        <taxon>Ochrophyta</taxon>
        <taxon>Bacillariophyta</taxon>
        <taxon>Bacillariophyceae</taxon>
        <taxon>Bacillariophycidae</taxon>
        <taxon>Naviculales</taxon>
        <taxon>Naviculaceae</taxon>
        <taxon>Fistulifera</taxon>
    </lineage>
</organism>
<keyword evidence="4" id="KW-1185">Reference proteome</keyword>
<dbReference type="InParanoid" id="A0A1Z5K431"/>
<dbReference type="Gene3D" id="3.90.550.10">
    <property type="entry name" value="Spore Coat Polysaccharide Biosynthesis Protein SpsA, Chain A"/>
    <property type="match status" value="1"/>
</dbReference>
<dbReference type="PANTHER" id="PTHR34496:SF10">
    <property type="entry name" value="GLCNAC TRANSFERASE"/>
    <property type="match status" value="1"/>
</dbReference>
<dbReference type="EMBL" id="BDSP01000153">
    <property type="protein sequence ID" value="GAX21004.1"/>
    <property type="molecule type" value="Genomic_DNA"/>
</dbReference>
<proteinExistence type="predicted"/>
<keyword evidence="2" id="KW-0732">Signal</keyword>
<name>A0A1Z5K431_FISSO</name>
<evidence type="ECO:0000256" key="2">
    <source>
        <dbReference type="SAM" id="SignalP"/>
    </source>
</evidence>
<dbReference type="InterPro" id="IPR021067">
    <property type="entry name" value="Glycosyltransferase"/>
</dbReference>
<feature type="chain" id="PRO_5012125283" description="[Skp1-protein]-hydroxyproline N-acetylglucosaminyltransferase" evidence="2">
    <location>
        <begin position="24"/>
        <end position="555"/>
    </location>
</feature>
<dbReference type="PANTHER" id="PTHR34496">
    <property type="entry name" value="GLCNAC TRANSFERASE-RELATED"/>
    <property type="match status" value="1"/>
</dbReference>